<feature type="transmembrane region" description="Helical" evidence="5">
    <location>
        <begin position="367"/>
        <end position="386"/>
    </location>
</feature>
<comment type="caution">
    <text evidence="7">The sequence shown here is derived from an EMBL/GenBank/DDBJ whole genome shotgun (WGS) entry which is preliminary data.</text>
</comment>
<evidence type="ECO:0000256" key="5">
    <source>
        <dbReference type="SAM" id="Phobius"/>
    </source>
</evidence>
<dbReference type="GO" id="GO:0005886">
    <property type="term" value="C:plasma membrane"/>
    <property type="evidence" value="ECO:0007669"/>
    <property type="project" value="UniProtKB-SubCell"/>
</dbReference>
<dbReference type="SUPFAM" id="SSF103473">
    <property type="entry name" value="MFS general substrate transporter"/>
    <property type="match status" value="1"/>
</dbReference>
<keyword evidence="3 5" id="KW-1133">Transmembrane helix</keyword>
<dbReference type="EMBL" id="SMJZ01000030">
    <property type="protein sequence ID" value="TDC08258.1"/>
    <property type="molecule type" value="Genomic_DNA"/>
</dbReference>
<dbReference type="RefSeq" id="WP_132332304.1">
    <property type="nucleotide sequence ID" value="NZ_SMJZ01000030.1"/>
</dbReference>
<evidence type="ECO:0000256" key="2">
    <source>
        <dbReference type="ARBA" id="ARBA00022692"/>
    </source>
</evidence>
<name>A0A4R4NG86_9ACTN</name>
<evidence type="ECO:0000256" key="4">
    <source>
        <dbReference type="ARBA" id="ARBA00023136"/>
    </source>
</evidence>
<dbReference type="GO" id="GO:0022857">
    <property type="term" value="F:transmembrane transporter activity"/>
    <property type="evidence" value="ECO:0007669"/>
    <property type="project" value="InterPro"/>
</dbReference>
<evidence type="ECO:0000313" key="7">
    <source>
        <dbReference type="EMBL" id="TDC08258.1"/>
    </source>
</evidence>
<dbReference type="Pfam" id="PF07690">
    <property type="entry name" value="MFS_1"/>
    <property type="match status" value="1"/>
</dbReference>
<feature type="transmembrane region" description="Helical" evidence="5">
    <location>
        <begin position="81"/>
        <end position="102"/>
    </location>
</feature>
<dbReference type="PANTHER" id="PTHR23534:SF1">
    <property type="entry name" value="MAJOR FACILITATOR SUPERFAMILY PROTEIN"/>
    <property type="match status" value="1"/>
</dbReference>
<dbReference type="InterPro" id="IPR020846">
    <property type="entry name" value="MFS_dom"/>
</dbReference>
<evidence type="ECO:0000256" key="3">
    <source>
        <dbReference type="ARBA" id="ARBA00022989"/>
    </source>
</evidence>
<organism evidence="7 8">
    <name type="scientific">Nonomuraea longispora</name>
    <dbReference type="NCBI Taxonomy" id="1848320"/>
    <lineage>
        <taxon>Bacteria</taxon>
        <taxon>Bacillati</taxon>
        <taxon>Actinomycetota</taxon>
        <taxon>Actinomycetes</taxon>
        <taxon>Streptosporangiales</taxon>
        <taxon>Streptosporangiaceae</taxon>
        <taxon>Nonomuraea</taxon>
    </lineage>
</organism>
<keyword evidence="4 5" id="KW-0472">Membrane</keyword>
<comment type="subcellular location">
    <subcellularLocation>
        <location evidence="1">Cell membrane</location>
        <topology evidence="1">Multi-pass membrane protein</topology>
    </subcellularLocation>
</comment>
<feature type="transmembrane region" description="Helical" evidence="5">
    <location>
        <begin position="50"/>
        <end position="69"/>
    </location>
</feature>
<dbReference type="InterPro" id="IPR011701">
    <property type="entry name" value="MFS"/>
</dbReference>
<proteinExistence type="predicted"/>
<dbReference type="AlphaFoldDB" id="A0A4R4NG86"/>
<dbReference type="OrthoDB" id="9776171at2"/>
<feature type="transmembrane region" description="Helical" evidence="5">
    <location>
        <begin position="252"/>
        <end position="271"/>
    </location>
</feature>
<keyword evidence="2 5" id="KW-0812">Transmembrane</keyword>
<sequence>MIVEVPAGRATRTRRPMAALCSGTALMNAAMAVASVAGTLVAGDRLGTGWAGVPATAGIIGTGAGALVLTRLTNRAGRRAALVTGYVMAAAGACLAVAGVVAGDMIGLTAGMALLGLGNAGAQLSRYAAAELHPAHRRGFAIGVVVWAAAFGAVGGPLLLDASGDTATGMGLTSRSGPFLLASLACAVAALASVAAPARAASAAAPRMSLRRLARTPAARSALVVMVAAQVVMVAVMTAAPLEMHLHGDGLGAVGLTLSAHTLGMFALSPVTGRLFDRFGARPVMLAGLLLLVVSAGSAAFPPVRPVALFLLGYAWNLCFVAGSGHLARDLPEVERPHVEGAVDAAVWTVAAGAGLLSTVIMSAGGYGALTATACAVAVLATFAQARLRGSR</sequence>
<feature type="transmembrane region" description="Helical" evidence="5">
    <location>
        <begin position="180"/>
        <end position="201"/>
    </location>
</feature>
<reference evidence="7 8" key="1">
    <citation type="submission" date="2019-02" db="EMBL/GenBank/DDBJ databases">
        <title>Draft genome sequences of novel Actinobacteria.</title>
        <authorList>
            <person name="Sahin N."/>
            <person name="Ay H."/>
            <person name="Saygin H."/>
        </authorList>
    </citation>
    <scope>NUCLEOTIDE SEQUENCE [LARGE SCALE GENOMIC DNA]</scope>
    <source>
        <strain evidence="7 8">KC201</strain>
    </source>
</reference>
<dbReference type="Gene3D" id="1.20.1250.20">
    <property type="entry name" value="MFS general substrate transporter like domains"/>
    <property type="match status" value="2"/>
</dbReference>
<feature type="domain" description="Major facilitator superfamily (MFS) profile" evidence="6">
    <location>
        <begin position="1"/>
        <end position="392"/>
    </location>
</feature>
<feature type="transmembrane region" description="Helical" evidence="5">
    <location>
        <begin position="283"/>
        <end position="301"/>
    </location>
</feature>
<protein>
    <submittedName>
        <fullName evidence="7">MFS transporter</fullName>
    </submittedName>
</protein>
<dbReference type="Proteomes" id="UP000295157">
    <property type="component" value="Unassembled WGS sequence"/>
</dbReference>
<evidence type="ECO:0000313" key="8">
    <source>
        <dbReference type="Proteomes" id="UP000295157"/>
    </source>
</evidence>
<evidence type="ECO:0000259" key="6">
    <source>
        <dbReference type="PROSITE" id="PS50850"/>
    </source>
</evidence>
<keyword evidence="8" id="KW-1185">Reference proteome</keyword>
<dbReference type="InterPro" id="IPR036259">
    <property type="entry name" value="MFS_trans_sf"/>
</dbReference>
<feature type="transmembrane region" description="Helical" evidence="5">
    <location>
        <begin position="140"/>
        <end position="160"/>
    </location>
</feature>
<gene>
    <name evidence="7" type="ORF">E1267_10890</name>
</gene>
<feature type="transmembrane region" description="Helical" evidence="5">
    <location>
        <begin position="108"/>
        <end position="128"/>
    </location>
</feature>
<feature type="transmembrane region" description="Helical" evidence="5">
    <location>
        <begin position="222"/>
        <end position="240"/>
    </location>
</feature>
<dbReference type="PANTHER" id="PTHR23534">
    <property type="entry name" value="MFS PERMEASE"/>
    <property type="match status" value="1"/>
</dbReference>
<evidence type="ECO:0000256" key="1">
    <source>
        <dbReference type="ARBA" id="ARBA00004651"/>
    </source>
</evidence>
<dbReference type="PROSITE" id="PS50850">
    <property type="entry name" value="MFS"/>
    <property type="match status" value="1"/>
</dbReference>
<accession>A0A4R4NG86</accession>